<proteinExistence type="predicted"/>
<dbReference type="Gene3D" id="3.40.50.1580">
    <property type="entry name" value="Nucleoside phosphorylase domain"/>
    <property type="match status" value="1"/>
</dbReference>
<name>X1NGX6_9ZZZZ</name>
<dbReference type="AlphaFoldDB" id="X1NGX6"/>
<accession>X1NGX6</accession>
<gene>
    <name evidence="2" type="ORF">S06H3_14182</name>
</gene>
<dbReference type="GO" id="GO:0009116">
    <property type="term" value="P:nucleoside metabolic process"/>
    <property type="evidence" value="ECO:0007669"/>
    <property type="project" value="InterPro"/>
</dbReference>
<feature type="transmembrane region" description="Helical" evidence="1">
    <location>
        <begin position="38"/>
        <end position="57"/>
    </location>
</feature>
<evidence type="ECO:0000256" key="1">
    <source>
        <dbReference type="SAM" id="Phobius"/>
    </source>
</evidence>
<evidence type="ECO:0000313" key="2">
    <source>
        <dbReference type="EMBL" id="GAI17929.1"/>
    </source>
</evidence>
<protein>
    <submittedName>
        <fullName evidence="2">Uncharacterized protein</fullName>
    </submittedName>
</protein>
<sequence length="97" mass="11156">MNILIVSATKFEIKQLLNDLIYIKQVNSYLSSYKYNNLHIDVLITGIGMIFTIYRLTKVLSEKKMILRMRKNQVNKKPFGKISILPRTTSGSSSSSR</sequence>
<organism evidence="2">
    <name type="scientific">marine sediment metagenome</name>
    <dbReference type="NCBI Taxonomy" id="412755"/>
    <lineage>
        <taxon>unclassified sequences</taxon>
        <taxon>metagenomes</taxon>
        <taxon>ecological metagenomes</taxon>
    </lineage>
</organism>
<keyword evidence="1" id="KW-1133">Transmembrane helix</keyword>
<dbReference type="GO" id="GO:0003824">
    <property type="term" value="F:catalytic activity"/>
    <property type="evidence" value="ECO:0007669"/>
    <property type="project" value="InterPro"/>
</dbReference>
<keyword evidence="1" id="KW-0812">Transmembrane</keyword>
<comment type="caution">
    <text evidence="2">The sequence shown here is derived from an EMBL/GenBank/DDBJ whole genome shotgun (WGS) entry which is preliminary data.</text>
</comment>
<reference evidence="2" key="1">
    <citation type="journal article" date="2014" name="Front. Microbiol.">
        <title>High frequency of phylogenetically diverse reductive dehalogenase-homologous genes in deep subseafloor sedimentary metagenomes.</title>
        <authorList>
            <person name="Kawai M."/>
            <person name="Futagami T."/>
            <person name="Toyoda A."/>
            <person name="Takaki Y."/>
            <person name="Nishi S."/>
            <person name="Hori S."/>
            <person name="Arai W."/>
            <person name="Tsubouchi T."/>
            <person name="Morono Y."/>
            <person name="Uchiyama I."/>
            <person name="Ito T."/>
            <person name="Fujiyama A."/>
            <person name="Inagaki F."/>
            <person name="Takami H."/>
        </authorList>
    </citation>
    <scope>NUCLEOTIDE SEQUENCE</scope>
    <source>
        <strain evidence="2">Expedition CK06-06</strain>
    </source>
</reference>
<dbReference type="EMBL" id="BARV01006932">
    <property type="protein sequence ID" value="GAI17929.1"/>
    <property type="molecule type" value="Genomic_DNA"/>
</dbReference>
<dbReference type="InterPro" id="IPR035994">
    <property type="entry name" value="Nucleoside_phosphorylase_sf"/>
</dbReference>
<keyword evidence="1" id="KW-0472">Membrane</keyword>